<accession>A0AAV1RZR8</accession>
<evidence type="ECO:0008006" key="3">
    <source>
        <dbReference type="Google" id="ProtNLM"/>
    </source>
</evidence>
<keyword evidence="2" id="KW-1185">Reference proteome</keyword>
<dbReference type="EMBL" id="CAWUPB010001160">
    <property type="protein sequence ID" value="CAK7342131.1"/>
    <property type="molecule type" value="Genomic_DNA"/>
</dbReference>
<gene>
    <name evidence="1" type="ORF">DCAF_LOCUS16634</name>
</gene>
<evidence type="ECO:0000313" key="2">
    <source>
        <dbReference type="Proteomes" id="UP001314170"/>
    </source>
</evidence>
<reference evidence="1 2" key="1">
    <citation type="submission" date="2024-01" db="EMBL/GenBank/DDBJ databases">
        <authorList>
            <person name="Waweru B."/>
        </authorList>
    </citation>
    <scope>NUCLEOTIDE SEQUENCE [LARGE SCALE GENOMIC DNA]</scope>
</reference>
<protein>
    <recommendedName>
        <fullName evidence="3">Integrase zinc-binding domain-containing protein</fullName>
    </recommendedName>
</protein>
<sequence>MKDGLRRFIRECDICQRHKVKLRKPSRSENFNKEIGFMSNFSHTNNQPLLLGVLRKLVARFYDPFKVLDMGK</sequence>
<organism evidence="1 2">
    <name type="scientific">Dovyalis caffra</name>
    <dbReference type="NCBI Taxonomy" id="77055"/>
    <lineage>
        <taxon>Eukaryota</taxon>
        <taxon>Viridiplantae</taxon>
        <taxon>Streptophyta</taxon>
        <taxon>Embryophyta</taxon>
        <taxon>Tracheophyta</taxon>
        <taxon>Spermatophyta</taxon>
        <taxon>Magnoliopsida</taxon>
        <taxon>eudicotyledons</taxon>
        <taxon>Gunneridae</taxon>
        <taxon>Pentapetalae</taxon>
        <taxon>rosids</taxon>
        <taxon>fabids</taxon>
        <taxon>Malpighiales</taxon>
        <taxon>Salicaceae</taxon>
        <taxon>Flacourtieae</taxon>
        <taxon>Dovyalis</taxon>
    </lineage>
</organism>
<dbReference type="Proteomes" id="UP001314170">
    <property type="component" value="Unassembled WGS sequence"/>
</dbReference>
<name>A0AAV1RZR8_9ROSI</name>
<dbReference type="AlphaFoldDB" id="A0AAV1RZR8"/>
<proteinExistence type="predicted"/>
<comment type="caution">
    <text evidence="1">The sequence shown here is derived from an EMBL/GenBank/DDBJ whole genome shotgun (WGS) entry which is preliminary data.</text>
</comment>
<evidence type="ECO:0000313" key="1">
    <source>
        <dbReference type="EMBL" id="CAK7342131.1"/>
    </source>
</evidence>